<gene>
    <name evidence="11" type="ORF">METZ01_LOCUS476108</name>
</gene>
<evidence type="ECO:0000256" key="4">
    <source>
        <dbReference type="ARBA" id="ARBA00022475"/>
    </source>
</evidence>
<evidence type="ECO:0000259" key="10">
    <source>
        <dbReference type="PROSITE" id="PS52015"/>
    </source>
</evidence>
<keyword evidence="8" id="KW-1133">Transmembrane helix</keyword>
<evidence type="ECO:0000256" key="1">
    <source>
        <dbReference type="ARBA" id="ARBA00004383"/>
    </source>
</evidence>
<feature type="domain" description="TonB C-terminal" evidence="10">
    <location>
        <begin position="37"/>
        <end position="133"/>
    </location>
</feature>
<keyword evidence="9" id="KW-0472">Membrane</keyword>
<dbReference type="GO" id="GO:0055085">
    <property type="term" value="P:transmembrane transport"/>
    <property type="evidence" value="ECO:0007669"/>
    <property type="project" value="InterPro"/>
</dbReference>
<accession>A0A383BTN2</accession>
<keyword evidence="3" id="KW-0813">Transport</keyword>
<evidence type="ECO:0000256" key="8">
    <source>
        <dbReference type="ARBA" id="ARBA00022989"/>
    </source>
</evidence>
<evidence type="ECO:0000256" key="7">
    <source>
        <dbReference type="ARBA" id="ARBA00022927"/>
    </source>
</evidence>
<dbReference type="NCBIfam" id="TIGR01352">
    <property type="entry name" value="tonB_Cterm"/>
    <property type="match status" value="1"/>
</dbReference>
<protein>
    <recommendedName>
        <fullName evidence="10">TonB C-terminal domain-containing protein</fullName>
    </recommendedName>
</protein>
<evidence type="ECO:0000256" key="9">
    <source>
        <dbReference type="ARBA" id="ARBA00023136"/>
    </source>
</evidence>
<comment type="similarity">
    <text evidence="2">Belongs to the TonB family.</text>
</comment>
<comment type="subcellular location">
    <subcellularLocation>
        <location evidence="1">Cell inner membrane</location>
        <topology evidence="1">Single-pass membrane protein</topology>
        <orientation evidence="1">Periplasmic side</orientation>
    </subcellularLocation>
</comment>
<dbReference type="GO" id="GO:0015891">
    <property type="term" value="P:siderophore transport"/>
    <property type="evidence" value="ECO:0007669"/>
    <property type="project" value="InterPro"/>
</dbReference>
<dbReference type="PROSITE" id="PS52015">
    <property type="entry name" value="TONB_CTD"/>
    <property type="match status" value="1"/>
</dbReference>
<evidence type="ECO:0000256" key="3">
    <source>
        <dbReference type="ARBA" id="ARBA00022448"/>
    </source>
</evidence>
<evidence type="ECO:0000313" key="11">
    <source>
        <dbReference type="EMBL" id="SVE23254.1"/>
    </source>
</evidence>
<dbReference type="InterPro" id="IPR006260">
    <property type="entry name" value="TonB/TolA_C"/>
</dbReference>
<proteinExistence type="inferred from homology"/>
<dbReference type="PRINTS" id="PR01374">
    <property type="entry name" value="TONBPROTEIN"/>
</dbReference>
<dbReference type="EMBL" id="UINC01203139">
    <property type="protein sequence ID" value="SVE23254.1"/>
    <property type="molecule type" value="Genomic_DNA"/>
</dbReference>
<dbReference type="Gene3D" id="3.30.1150.10">
    <property type="match status" value="1"/>
</dbReference>
<dbReference type="GO" id="GO:0030288">
    <property type="term" value="C:outer membrane-bounded periplasmic space"/>
    <property type="evidence" value="ECO:0007669"/>
    <property type="project" value="InterPro"/>
</dbReference>
<dbReference type="GO" id="GO:0098797">
    <property type="term" value="C:plasma membrane protein complex"/>
    <property type="evidence" value="ECO:0007669"/>
    <property type="project" value="TreeGrafter"/>
</dbReference>
<dbReference type="SUPFAM" id="SSF74653">
    <property type="entry name" value="TolA/TonB C-terminal domain"/>
    <property type="match status" value="1"/>
</dbReference>
<reference evidence="11" key="1">
    <citation type="submission" date="2018-05" db="EMBL/GenBank/DDBJ databases">
        <authorList>
            <person name="Lanie J.A."/>
            <person name="Ng W.-L."/>
            <person name="Kazmierczak K.M."/>
            <person name="Andrzejewski T.M."/>
            <person name="Davidsen T.M."/>
            <person name="Wayne K.J."/>
            <person name="Tettelin H."/>
            <person name="Glass J.I."/>
            <person name="Rusch D."/>
            <person name="Podicherti R."/>
            <person name="Tsui H.-C.T."/>
            <person name="Winkler M.E."/>
        </authorList>
    </citation>
    <scope>NUCLEOTIDE SEQUENCE</scope>
</reference>
<dbReference type="InterPro" id="IPR051045">
    <property type="entry name" value="TonB-dependent_transducer"/>
</dbReference>
<dbReference type="PANTHER" id="PTHR33446:SF2">
    <property type="entry name" value="PROTEIN TONB"/>
    <property type="match status" value="1"/>
</dbReference>
<name>A0A383BTN2_9ZZZZ</name>
<keyword evidence="7" id="KW-0653">Protein transport</keyword>
<keyword evidence="6" id="KW-0812">Transmembrane</keyword>
<dbReference type="GO" id="GO:0031992">
    <property type="term" value="F:energy transducer activity"/>
    <property type="evidence" value="ECO:0007669"/>
    <property type="project" value="InterPro"/>
</dbReference>
<dbReference type="Pfam" id="PF03544">
    <property type="entry name" value="TonB_C"/>
    <property type="match status" value="1"/>
</dbReference>
<dbReference type="InterPro" id="IPR003538">
    <property type="entry name" value="TonB"/>
</dbReference>
<dbReference type="InterPro" id="IPR037682">
    <property type="entry name" value="TonB_C"/>
</dbReference>
<evidence type="ECO:0000256" key="6">
    <source>
        <dbReference type="ARBA" id="ARBA00022692"/>
    </source>
</evidence>
<dbReference type="GO" id="GO:0015031">
    <property type="term" value="P:protein transport"/>
    <property type="evidence" value="ECO:0007669"/>
    <property type="project" value="UniProtKB-KW"/>
</dbReference>
<organism evidence="11">
    <name type="scientific">marine metagenome</name>
    <dbReference type="NCBI Taxonomy" id="408172"/>
    <lineage>
        <taxon>unclassified sequences</taxon>
        <taxon>metagenomes</taxon>
        <taxon>ecological metagenomes</taxon>
    </lineage>
</organism>
<dbReference type="AlphaFoldDB" id="A0A383BTN2"/>
<evidence type="ECO:0000256" key="5">
    <source>
        <dbReference type="ARBA" id="ARBA00022519"/>
    </source>
</evidence>
<dbReference type="PANTHER" id="PTHR33446">
    <property type="entry name" value="PROTEIN TONB-RELATED"/>
    <property type="match status" value="1"/>
</dbReference>
<feature type="non-terminal residue" evidence="11">
    <location>
        <position position="1"/>
    </location>
</feature>
<evidence type="ECO:0000256" key="2">
    <source>
        <dbReference type="ARBA" id="ARBA00006555"/>
    </source>
</evidence>
<keyword evidence="4" id="KW-1003">Cell membrane</keyword>
<sequence>VEEMKNKSLLILLFCSSIIFGQQQDKDGIYLNVEKMPAIKGGFGAVAKKIKYPKVAVKMRMQGVVYVGFVVNPEGKVENSKILKSVAEILDEEALRVVEKEIEFEPGYHEGKAVPVRFVLPIKFQLSSAQKAKYQL</sequence>
<keyword evidence="5" id="KW-0997">Cell inner membrane</keyword>